<evidence type="ECO:0000313" key="3">
    <source>
        <dbReference type="EMBL" id="GJE05389.1"/>
    </source>
</evidence>
<name>A0ABQ4SSA6_9HYPH</name>
<dbReference type="EMBL" id="BPQR01000010">
    <property type="protein sequence ID" value="GJE05389.1"/>
    <property type="molecule type" value="Genomic_DNA"/>
</dbReference>
<proteinExistence type="predicted"/>
<dbReference type="InterPro" id="IPR012495">
    <property type="entry name" value="TadE-like_dom"/>
</dbReference>
<sequence length="147" mass="15048">MTARRGWAAVRRLGSDAGGSSAVEFAIVAPVLIALFAGIVVFGLYLGAMSSLRQLAAEAARASVAGVTDAERASLARQRVDTSLAGGSLFRPGSVGVEVGADLGDPTLYVVTLSYDSTALGLGGFARLVPLPPDMMRSRVAVRRGGL</sequence>
<keyword evidence="4" id="KW-1185">Reference proteome</keyword>
<feature type="domain" description="TadE-like" evidence="2">
    <location>
        <begin position="19"/>
        <end position="61"/>
    </location>
</feature>
<comment type="caution">
    <text evidence="3">The sequence shown here is derived from an EMBL/GenBank/DDBJ whole genome shotgun (WGS) entry which is preliminary data.</text>
</comment>
<dbReference type="Proteomes" id="UP001055102">
    <property type="component" value="Unassembled WGS sequence"/>
</dbReference>
<evidence type="ECO:0000256" key="1">
    <source>
        <dbReference type="SAM" id="Phobius"/>
    </source>
</evidence>
<keyword evidence="1" id="KW-1133">Transmembrane helix</keyword>
<organism evidence="3 4">
    <name type="scientific">Methylobacterium jeotgali</name>
    <dbReference type="NCBI Taxonomy" id="381630"/>
    <lineage>
        <taxon>Bacteria</taxon>
        <taxon>Pseudomonadati</taxon>
        <taxon>Pseudomonadota</taxon>
        <taxon>Alphaproteobacteria</taxon>
        <taxon>Hyphomicrobiales</taxon>
        <taxon>Methylobacteriaceae</taxon>
        <taxon>Methylobacterium</taxon>
    </lineage>
</organism>
<dbReference type="RefSeq" id="WP_238274074.1">
    <property type="nucleotide sequence ID" value="NZ_BPQR01000010.1"/>
</dbReference>
<reference evidence="3" key="2">
    <citation type="submission" date="2021-08" db="EMBL/GenBank/DDBJ databases">
        <authorList>
            <person name="Tani A."/>
            <person name="Ola A."/>
            <person name="Ogura Y."/>
            <person name="Katsura K."/>
            <person name="Hayashi T."/>
        </authorList>
    </citation>
    <scope>NUCLEOTIDE SEQUENCE</scope>
    <source>
        <strain evidence="3">LMG 23639</strain>
    </source>
</reference>
<reference evidence="3" key="1">
    <citation type="journal article" date="2021" name="Front. Microbiol.">
        <title>Comprehensive Comparative Genomics and Phenotyping of Methylobacterium Species.</title>
        <authorList>
            <person name="Alessa O."/>
            <person name="Ogura Y."/>
            <person name="Fujitani Y."/>
            <person name="Takami H."/>
            <person name="Hayashi T."/>
            <person name="Sahin N."/>
            <person name="Tani A."/>
        </authorList>
    </citation>
    <scope>NUCLEOTIDE SEQUENCE</scope>
    <source>
        <strain evidence="3">LMG 23639</strain>
    </source>
</reference>
<accession>A0ABQ4SSA6</accession>
<dbReference type="Pfam" id="PF07811">
    <property type="entry name" value="TadE"/>
    <property type="match status" value="1"/>
</dbReference>
<protein>
    <recommendedName>
        <fullName evidence="2">TadE-like domain-containing protein</fullName>
    </recommendedName>
</protein>
<keyword evidence="1" id="KW-0812">Transmembrane</keyword>
<gene>
    <name evidence="3" type="ORF">AOPFMNJM_0689</name>
</gene>
<keyword evidence="1" id="KW-0472">Membrane</keyword>
<feature type="transmembrane region" description="Helical" evidence="1">
    <location>
        <begin position="25"/>
        <end position="46"/>
    </location>
</feature>
<evidence type="ECO:0000259" key="2">
    <source>
        <dbReference type="Pfam" id="PF07811"/>
    </source>
</evidence>
<evidence type="ECO:0000313" key="4">
    <source>
        <dbReference type="Proteomes" id="UP001055102"/>
    </source>
</evidence>